<dbReference type="EMBL" id="JBHRTP010000008">
    <property type="protein sequence ID" value="MFC3107228.1"/>
    <property type="molecule type" value="Genomic_DNA"/>
</dbReference>
<organism evidence="3 4">
    <name type="scientific">Undibacterium arcticum</name>
    <dbReference type="NCBI Taxonomy" id="1762892"/>
    <lineage>
        <taxon>Bacteria</taxon>
        <taxon>Pseudomonadati</taxon>
        <taxon>Pseudomonadota</taxon>
        <taxon>Betaproteobacteria</taxon>
        <taxon>Burkholderiales</taxon>
        <taxon>Oxalobacteraceae</taxon>
        <taxon>Undibacterium</taxon>
    </lineage>
</organism>
<dbReference type="RefSeq" id="WP_390326669.1">
    <property type="nucleotide sequence ID" value="NZ_JBHRTP010000008.1"/>
</dbReference>
<protein>
    <submittedName>
        <fullName evidence="3">SGNH/GDSL hydrolase family protein</fullName>
    </submittedName>
</protein>
<dbReference type="Proteomes" id="UP001595530">
    <property type="component" value="Unassembled WGS sequence"/>
</dbReference>
<comment type="caution">
    <text evidence="3">The sequence shown here is derived from an EMBL/GenBank/DDBJ whole genome shotgun (WGS) entry which is preliminary data.</text>
</comment>
<dbReference type="CDD" id="cd01847">
    <property type="entry name" value="Triacylglycerol_lipase_like"/>
    <property type="match status" value="1"/>
</dbReference>
<dbReference type="SUPFAM" id="SSF52266">
    <property type="entry name" value="SGNH hydrolase"/>
    <property type="match status" value="1"/>
</dbReference>
<keyword evidence="4" id="KW-1185">Reference proteome</keyword>
<feature type="chain" id="PRO_5046044775" evidence="2">
    <location>
        <begin position="25"/>
        <end position="413"/>
    </location>
</feature>
<name>A0ABV7EWU1_9BURK</name>
<dbReference type="PROSITE" id="PS51257">
    <property type="entry name" value="PROKAR_LIPOPROTEIN"/>
    <property type="match status" value="1"/>
</dbReference>
<dbReference type="InterPro" id="IPR036514">
    <property type="entry name" value="SGNH_hydro_sf"/>
</dbReference>
<dbReference type="GO" id="GO:0016787">
    <property type="term" value="F:hydrolase activity"/>
    <property type="evidence" value="ECO:0007669"/>
    <property type="project" value="UniProtKB-KW"/>
</dbReference>
<dbReference type="PANTHER" id="PTHR45648">
    <property type="entry name" value="GDSL LIPASE/ACYLHYDROLASE FAMILY PROTEIN (AFU_ORTHOLOGUE AFUA_4G14700)"/>
    <property type="match status" value="1"/>
</dbReference>
<keyword evidence="1 3" id="KW-0378">Hydrolase</keyword>
<evidence type="ECO:0000313" key="4">
    <source>
        <dbReference type="Proteomes" id="UP001595530"/>
    </source>
</evidence>
<gene>
    <name evidence="3" type="ORF">ACFOFO_04480</name>
</gene>
<reference evidence="4" key="1">
    <citation type="journal article" date="2019" name="Int. J. Syst. Evol. Microbiol.">
        <title>The Global Catalogue of Microorganisms (GCM) 10K type strain sequencing project: providing services to taxonomists for standard genome sequencing and annotation.</title>
        <authorList>
            <consortium name="The Broad Institute Genomics Platform"/>
            <consortium name="The Broad Institute Genome Sequencing Center for Infectious Disease"/>
            <person name="Wu L."/>
            <person name="Ma J."/>
        </authorList>
    </citation>
    <scope>NUCLEOTIDE SEQUENCE [LARGE SCALE GENOMIC DNA]</scope>
    <source>
        <strain evidence="4">KCTC 42986</strain>
    </source>
</reference>
<keyword evidence="2" id="KW-0732">Signal</keyword>
<feature type="signal peptide" evidence="2">
    <location>
        <begin position="1"/>
        <end position="24"/>
    </location>
</feature>
<dbReference type="InterPro" id="IPR051058">
    <property type="entry name" value="GDSL_Est/Lipase"/>
</dbReference>
<accession>A0ABV7EWU1</accession>
<evidence type="ECO:0000256" key="2">
    <source>
        <dbReference type="SAM" id="SignalP"/>
    </source>
</evidence>
<proteinExistence type="predicted"/>
<evidence type="ECO:0000256" key="1">
    <source>
        <dbReference type="ARBA" id="ARBA00022801"/>
    </source>
</evidence>
<dbReference type="Gene3D" id="3.40.50.1110">
    <property type="entry name" value="SGNH hydrolase"/>
    <property type="match status" value="1"/>
</dbReference>
<evidence type="ECO:0000313" key="3">
    <source>
        <dbReference type="EMBL" id="MFC3107228.1"/>
    </source>
</evidence>
<sequence length="413" mass="41599">MRQFKLALTLLAAAALASCGGGGAGDQSTAVKFSSQVSFGDSLSDVGTYAVGPIAALGGGKFTINGDNTSINPALTGKNWTELMAAQFGLPAPCAAQTGLDGGPTGFNVPVVNHAGCTSYAQGGARVTNPVGPGNKLTGATRGDLTVPLVTQIQNHLNAVGGKFKGDEAVFVWAGADDVLMQLVGLSANATVAATAAVTAAVPGQIQKDIAAGTCTPTDAQATNCQPAAIAELTPTVGAAAAGAYVQTNAPLAVTAMGTAGAELAGYVKSLIVANGAKYVTVVNLPDVSVTPYALTQSADTRALITTMVTTFNNQLQTGLADNGNVLVVDAYSVNRDQYTNPGPYGLTNVTTPACDLSPAKNPLGNALGCNATNLNPGDVSHYSYADSVHPTPFAYLLAARYVSEKMAAKGWL</sequence>
<dbReference type="PANTHER" id="PTHR45648:SF22">
    <property type="entry name" value="GDSL LIPASE_ACYLHYDROLASE FAMILY PROTEIN (AFU_ORTHOLOGUE AFUA_4G14700)"/>
    <property type="match status" value="1"/>
</dbReference>